<dbReference type="EMBL" id="BGZK01000672">
    <property type="protein sequence ID" value="GBP55568.1"/>
    <property type="molecule type" value="Genomic_DNA"/>
</dbReference>
<proteinExistence type="predicted"/>
<dbReference type="Proteomes" id="UP000299102">
    <property type="component" value="Unassembled WGS sequence"/>
</dbReference>
<name>A0A4C1WVW0_EUMVA</name>
<evidence type="ECO:0000313" key="2">
    <source>
        <dbReference type="Proteomes" id="UP000299102"/>
    </source>
</evidence>
<keyword evidence="2" id="KW-1185">Reference proteome</keyword>
<comment type="caution">
    <text evidence="1">The sequence shown here is derived from an EMBL/GenBank/DDBJ whole genome shotgun (WGS) entry which is preliminary data.</text>
</comment>
<dbReference type="AlphaFoldDB" id="A0A4C1WVW0"/>
<evidence type="ECO:0000313" key="1">
    <source>
        <dbReference type="EMBL" id="GBP55568.1"/>
    </source>
</evidence>
<reference evidence="1 2" key="1">
    <citation type="journal article" date="2019" name="Commun. Biol.">
        <title>The bagworm genome reveals a unique fibroin gene that provides high tensile strength.</title>
        <authorList>
            <person name="Kono N."/>
            <person name="Nakamura H."/>
            <person name="Ohtoshi R."/>
            <person name="Tomita M."/>
            <person name="Numata K."/>
            <person name="Arakawa K."/>
        </authorList>
    </citation>
    <scope>NUCLEOTIDE SEQUENCE [LARGE SCALE GENOMIC DNA]</scope>
</reference>
<dbReference type="OrthoDB" id="415068at2759"/>
<gene>
    <name evidence="1" type="ORF">EVAR_34403_1</name>
</gene>
<protein>
    <submittedName>
        <fullName evidence="1">Uncharacterized protein</fullName>
    </submittedName>
</protein>
<accession>A0A4C1WVW0</accession>
<sequence length="115" mass="13437">MRYTHRVTQNSILGPILYQIYTADLATNKDTISKTDASDTADLSVHSNPETASFQIKNQLTKIEKWYKQWRTKVNQTSPHVLLSHFKKKPLHQLNYTTKTYHRKNASNTWGCTWI</sequence>
<organism evidence="1 2">
    <name type="scientific">Eumeta variegata</name>
    <name type="common">Bagworm moth</name>
    <name type="synonym">Eumeta japonica</name>
    <dbReference type="NCBI Taxonomy" id="151549"/>
    <lineage>
        <taxon>Eukaryota</taxon>
        <taxon>Metazoa</taxon>
        <taxon>Ecdysozoa</taxon>
        <taxon>Arthropoda</taxon>
        <taxon>Hexapoda</taxon>
        <taxon>Insecta</taxon>
        <taxon>Pterygota</taxon>
        <taxon>Neoptera</taxon>
        <taxon>Endopterygota</taxon>
        <taxon>Lepidoptera</taxon>
        <taxon>Glossata</taxon>
        <taxon>Ditrysia</taxon>
        <taxon>Tineoidea</taxon>
        <taxon>Psychidae</taxon>
        <taxon>Oiketicinae</taxon>
        <taxon>Eumeta</taxon>
    </lineage>
</organism>